<sequence length="163" mass="18726">MVSDSILVLGGHLSLLRERAERLQSAVPADGTFLARTRRCAYRWRRSGRRSGLMPVGEEFLEQAREIYEDMKVRTSFTEYSLEEQDLLGAEEEESSFEVVRKVLRTKEVKRTIGNVKKENEEIRKLKEENKKEKEKRGGAVIRALSHGADVIEQEGCENLSLE</sequence>
<organism evidence="2 3">
    <name type="scientific">Platanthera zijinensis</name>
    <dbReference type="NCBI Taxonomy" id="2320716"/>
    <lineage>
        <taxon>Eukaryota</taxon>
        <taxon>Viridiplantae</taxon>
        <taxon>Streptophyta</taxon>
        <taxon>Embryophyta</taxon>
        <taxon>Tracheophyta</taxon>
        <taxon>Spermatophyta</taxon>
        <taxon>Magnoliopsida</taxon>
        <taxon>Liliopsida</taxon>
        <taxon>Asparagales</taxon>
        <taxon>Orchidaceae</taxon>
        <taxon>Orchidoideae</taxon>
        <taxon>Orchideae</taxon>
        <taxon>Orchidinae</taxon>
        <taxon>Platanthera</taxon>
    </lineage>
</organism>
<evidence type="ECO:0000313" key="2">
    <source>
        <dbReference type="EMBL" id="KAK8916506.1"/>
    </source>
</evidence>
<gene>
    <name evidence="2" type="ORF">KSP39_PZI022327</name>
</gene>
<reference evidence="2 3" key="1">
    <citation type="journal article" date="2022" name="Nat. Plants">
        <title>Genomes of leafy and leafless Platanthera orchids illuminate the evolution of mycoheterotrophy.</title>
        <authorList>
            <person name="Li M.H."/>
            <person name="Liu K.W."/>
            <person name="Li Z."/>
            <person name="Lu H.C."/>
            <person name="Ye Q.L."/>
            <person name="Zhang D."/>
            <person name="Wang J.Y."/>
            <person name="Li Y.F."/>
            <person name="Zhong Z.M."/>
            <person name="Liu X."/>
            <person name="Yu X."/>
            <person name="Liu D.K."/>
            <person name="Tu X.D."/>
            <person name="Liu B."/>
            <person name="Hao Y."/>
            <person name="Liao X.Y."/>
            <person name="Jiang Y.T."/>
            <person name="Sun W.H."/>
            <person name="Chen J."/>
            <person name="Chen Y.Q."/>
            <person name="Ai Y."/>
            <person name="Zhai J.W."/>
            <person name="Wu S.S."/>
            <person name="Zhou Z."/>
            <person name="Hsiao Y.Y."/>
            <person name="Wu W.L."/>
            <person name="Chen Y.Y."/>
            <person name="Lin Y.F."/>
            <person name="Hsu J.L."/>
            <person name="Li C.Y."/>
            <person name="Wang Z.W."/>
            <person name="Zhao X."/>
            <person name="Zhong W.Y."/>
            <person name="Ma X.K."/>
            <person name="Ma L."/>
            <person name="Huang J."/>
            <person name="Chen G.Z."/>
            <person name="Huang M.Z."/>
            <person name="Huang L."/>
            <person name="Peng D.H."/>
            <person name="Luo Y.B."/>
            <person name="Zou S.Q."/>
            <person name="Chen S.P."/>
            <person name="Lan S."/>
            <person name="Tsai W.C."/>
            <person name="Van de Peer Y."/>
            <person name="Liu Z.J."/>
        </authorList>
    </citation>
    <scope>NUCLEOTIDE SEQUENCE [LARGE SCALE GENOMIC DNA]</scope>
    <source>
        <strain evidence="2">Lor287</strain>
    </source>
</reference>
<proteinExistence type="predicted"/>
<evidence type="ECO:0000256" key="1">
    <source>
        <dbReference type="SAM" id="Coils"/>
    </source>
</evidence>
<accession>A0AAP0AVJ2</accession>
<dbReference type="Proteomes" id="UP001418222">
    <property type="component" value="Unassembled WGS sequence"/>
</dbReference>
<keyword evidence="3" id="KW-1185">Reference proteome</keyword>
<protein>
    <submittedName>
        <fullName evidence="2">Uncharacterized protein</fullName>
    </submittedName>
</protein>
<name>A0AAP0AVJ2_9ASPA</name>
<feature type="coiled-coil region" evidence="1">
    <location>
        <begin position="109"/>
        <end position="137"/>
    </location>
</feature>
<dbReference type="AlphaFoldDB" id="A0AAP0AVJ2"/>
<comment type="caution">
    <text evidence="2">The sequence shown here is derived from an EMBL/GenBank/DDBJ whole genome shotgun (WGS) entry which is preliminary data.</text>
</comment>
<keyword evidence="1" id="KW-0175">Coiled coil</keyword>
<dbReference type="EMBL" id="JBBWWQ010000020">
    <property type="protein sequence ID" value="KAK8916506.1"/>
    <property type="molecule type" value="Genomic_DNA"/>
</dbReference>
<evidence type="ECO:0000313" key="3">
    <source>
        <dbReference type="Proteomes" id="UP001418222"/>
    </source>
</evidence>